<proteinExistence type="predicted"/>
<gene>
    <name evidence="2" type="primary">VvCHDp000194_5</name>
    <name evidence="2" type="ORF">CK203_046166</name>
</gene>
<feature type="chain" id="PRO_5019031073" evidence="1">
    <location>
        <begin position="18"/>
        <end position="182"/>
    </location>
</feature>
<evidence type="ECO:0000313" key="2">
    <source>
        <dbReference type="EMBL" id="RVW91490.1"/>
    </source>
</evidence>
<dbReference type="Pfam" id="PF02330">
    <property type="entry name" value="MAM33"/>
    <property type="match status" value="1"/>
</dbReference>
<sequence>MNVNIFWPLILNSIVFSKLVVEYDSFVVEERPGEQWIRLKKKFGEKEEIKIEVTMFDGSIPVEKSPDGIRIGQEVELHITLIVNISKGEGSDVLEFVCSAWPQSVEIVNVLVHGKDGRPNQLYMSPKFKDLDDELQESLYEFLETRGIDDDLAIFVHEYMKNKDKTEFIRWMGTVKSFIEQK</sequence>
<comment type="caution">
    <text evidence="2">The sequence shown here is derived from an EMBL/GenBank/DDBJ whole genome shotgun (WGS) entry which is preliminary data.</text>
</comment>
<dbReference type="GO" id="GO:0005759">
    <property type="term" value="C:mitochondrial matrix"/>
    <property type="evidence" value="ECO:0007669"/>
    <property type="project" value="InterPro"/>
</dbReference>
<feature type="signal peptide" evidence="1">
    <location>
        <begin position="1"/>
        <end position="17"/>
    </location>
</feature>
<dbReference type="Gene3D" id="3.10.280.10">
    <property type="entry name" value="Mitochondrial glycoprotein"/>
    <property type="match status" value="1"/>
</dbReference>
<evidence type="ECO:0000256" key="1">
    <source>
        <dbReference type="SAM" id="SignalP"/>
    </source>
</evidence>
<evidence type="ECO:0000313" key="3">
    <source>
        <dbReference type="Proteomes" id="UP000288805"/>
    </source>
</evidence>
<reference evidence="2 3" key="1">
    <citation type="journal article" date="2018" name="PLoS Genet.">
        <title>Population sequencing reveals clonal diversity and ancestral inbreeding in the grapevine cultivar Chardonnay.</title>
        <authorList>
            <person name="Roach M.J."/>
            <person name="Johnson D.L."/>
            <person name="Bohlmann J."/>
            <person name="van Vuuren H.J."/>
            <person name="Jones S.J."/>
            <person name="Pretorius I.S."/>
            <person name="Schmidt S.A."/>
            <person name="Borneman A.R."/>
        </authorList>
    </citation>
    <scope>NUCLEOTIDE SEQUENCE [LARGE SCALE GENOMIC DNA]</scope>
    <source>
        <strain evidence="3">cv. Chardonnay</strain>
        <tissue evidence="2">Leaf</tissue>
    </source>
</reference>
<dbReference type="PANTHER" id="PTHR10826">
    <property type="entry name" value="COMPLEMENT COMPONENT 1"/>
    <property type="match status" value="1"/>
</dbReference>
<dbReference type="EMBL" id="QGNW01000144">
    <property type="protein sequence ID" value="RVW91490.1"/>
    <property type="molecule type" value="Genomic_DNA"/>
</dbReference>
<keyword evidence="1" id="KW-0732">Signal</keyword>
<organism evidence="2 3">
    <name type="scientific">Vitis vinifera</name>
    <name type="common">Grape</name>
    <dbReference type="NCBI Taxonomy" id="29760"/>
    <lineage>
        <taxon>Eukaryota</taxon>
        <taxon>Viridiplantae</taxon>
        <taxon>Streptophyta</taxon>
        <taxon>Embryophyta</taxon>
        <taxon>Tracheophyta</taxon>
        <taxon>Spermatophyta</taxon>
        <taxon>Magnoliopsida</taxon>
        <taxon>eudicotyledons</taxon>
        <taxon>Gunneridae</taxon>
        <taxon>Pentapetalae</taxon>
        <taxon>rosids</taxon>
        <taxon>Vitales</taxon>
        <taxon>Vitaceae</taxon>
        <taxon>Viteae</taxon>
        <taxon>Vitis</taxon>
    </lineage>
</organism>
<dbReference type="PANTHER" id="PTHR10826:SF36">
    <property type="entry name" value="OS08G0439900 PROTEIN"/>
    <property type="match status" value="1"/>
</dbReference>
<dbReference type="InterPro" id="IPR003428">
    <property type="entry name" value="MAM33"/>
</dbReference>
<dbReference type="SUPFAM" id="SSF54529">
    <property type="entry name" value="Mitochondrial glycoprotein MAM33-like"/>
    <property type="match status" value="1"/>
</dbReference>
<dbReference type="InterPro" id="IPR036561">
    <property type="entry name" value="MAM33_sf"/>
</dbReference>
<dbReference type="AlphaFoldDB" id="A0A438I462"/>
<name>A0A438I462_VITVI</name>
<dbReference type="Proteomes" id="UP000288805">
    <property type="component" value="Unassembled WGS sequence"/>
</dbReference>
<accession>A0A438I462</accession>
<protein>
    <submittedName>
        <fullName evidence="2">Uncharacterized protein, mitochondrial</fullName>
    </submittedName>
</protein>